<dbReference type="InterPro" id="IPR004019">
    <property type="entry name" value="YLP_motif"/>
</dbReference>
<evidence type="ECO:0000313" key="2">
    <source>
        <dbReference type="Proteomes" id="UP000001070"/>
    </source>
</evidence>
<dbReference type="OrthoDB" id="8069123at2759"/>
<dbReference type="Pfam" id="PF02757">
    <property type="entry name" value="YLP"/>
    <property type="match status" value="4"/>
</dbReference>
<dbReference type="InParanoid" id="B4IZ58"/>
<dbReference type="AlphaFoldDB" id="B4IZ58"/>
<dbReference type="GO" id="GO:0005509">
    <property type="term" value="F:calcium ion binding"/>
    <property type="evidence" value="ECO:0007669"/>
    <property type="project" value="InterPro"/>
</dbReference>
<evidence type="ECO:0000313" key="1">
    <source>
        <dbReference type="EMBL" id="EDV95580.1"/>
    </source>
</evidence>
<dbReference type="InterPro" id="IPR043375">
    <property type="entry name" value="FSCB"/>
</dbReference>
<organism evidence="2">
    <name type="scientific">Drosophila grimshawi</name>
    <name type="common">Hawaiian fruit fly</name>
    <name type="synonym">Idiomyia grimshawi</name>
    <dbReference type="NCBI Taxonomy" id="7222"/>
    <lineage>
        <taxon>Eukaryota</taxon>
        <taxon>Metazoa</taxon>
        <taxon>Ecdysozoa</taxon>
        <taxon>Arthropoda</taxon>
        <taxon>Hexapoda</taxon>
        <taxon>Insecta</taxon>
        <taxon>Pterygota</taxon>
        <taxon>Neoptera</taxon>
        <taxon>Endopterygota</taxon>
        <taxon>Diptera</taxon>
        <taxon>Brachycera</taxon>
        <taxon>Muscomorpha</taxon>
        <taxon>Ephydroidea</taxon>
        <taxon>Drosophilidae</taxon>
        <taxon>Drosophila</taxon>
        <taxon>Hawaiian Drosophila</taxon>
    </lineage>
</organism>
<dbReference type="GO" id="GO:0033234">
    <property type="term" value="P:negative regulation of protein sumoylation"/>
    <property type="evidence" value="ECO:0007669"/>
    <property type="project" value="InterPro"/>
</dbReference>
<keyword evidence="2" id="KW-1185">Reference proteome</keyword>
<protein>
    <submittedName>
        <fullName evidence="1">GH15700</fullName>
    </submittedName>
</protein>
<dbReference type="Pfam" id="PF02756">
    <property type="entry name" value="GYR"/>
    <property type="match status" value="1"/>
</dbReference>
<reference evidence="1 2" key="1">
    <citation type="journal article" date="2007" name="Nature">
        <title>Evolution of genes and genomes on the Drosophila phylogeny.</title>
        <authorList>
            <consortium name="Drosophila 12 Genomes Consortium"/>
            <person name="Clark A.G."/>
            <person name="Eisen M.B."/>
            <person name="Smith D.R."/>
            <person name="Bergman C.M."/>
            <person name="Oliver B."/>
            <person name="Markow T.A."/>
            <person name="Kaufman T.C."/>
            <person name="Kellis M."/>
            <person name="Gelbart W."/>
            <person name="Iyer V.N."/>
            <person name="Pollard D.A."/>
            <person name="Sackton T.B."/>
            <person name="Larracuente A.M."/>
            <person name="Singh N.D."/>
            <person name="Abad J.P."/>
            <person name="Abt D.N."/>
            <person name="Adryan B."/>
            <person name="Aguade M."/>
            <person name="Akashi H."/>
            <person name="Anderson W.W."/>
            <person name="Aquadro C.F."/>
            <person name="Ardell D.H."/>
            <person name="Arguello R."/>
            <person name="Artieri C.G."/>
            <person name="Barbash D.A."/>
            <person name="Barker D."/>
            <person name="Barsanti P."/>
            <person name="Batterham P."/>
            <person name="Batzoglou S."/>
            <person name="Begun D."/>
            <person name="Bhutkar A."/>
            <person name="Blanco E."/>
            <person name="Bosak S.A."/>
            <person name="Bradley R.K."/>
            <person name="Brand A.D."/>
            <person name="Brent M.R."/>
            <person name="Brooks A.N."/>
            <person name="Brown R.H."/>
            <person name="Butlin R.K."/>
            <person name="Caggese C."/>
            <person name="Calvi B.R."/>
            <person name="Bernardo de Carvalho A."/>
            <person name="Caspi A."/>
            <person name="Castrezana S."/>
            <person name="Celniker S.E."/>
            <person name="Chang J.L."/>
            <person name="Chapple C."/>
            <person name="Chatterji S."/>
            <person name="Chinwalla A."/>
            <person name="Civetta A."/>
            <person name="Clifton S.W."/>
            <person name="Comeron J.M."/>
            <person name="Costello J.C."/>
            <person name="Coyne J.A."/>
            <person name="Daub J."/>
            <person name="David R.G."/>
            <person name="Delcher A.L."/>
            <person name="Delehaunty K."/>
            <person name="Do C.B."/>
            <person name="Ebling H."/>
            <person name="Edwards K."/>
            <person name="Eickbush T."/>
            <person name="Evans J.D."/>
            <person name="Filipski A."/>
            <person name="Findeiss S."/>
            <person name="Freyhult E."/>
            <person name="Fulton L."/>
            <person name="Fulton R."/>
            <person name="Garcia A.C."/>
            <person name="Gardiner A."/>
            <person name="Garfield D.A."/>
            <person name="Garvin B.E."/>
            <person name="Gibson G."/>
            <person name="Gilbert D."/>
            <person name="Gnerre S."/>
            <person name="Godfrey J."/>
            <person name="Good R."/>
            <person name="Gotea V."/>
            <person name="Gravely B."/>
            <person name="Greenberg A.J."/>
            <person name="Griffiths-Jones S."/>
            <person name="Gross S."/>
            <person name="Guigo R."/>
            <person name="Gustafson E.A."/>
            <person name="Haerty W."/>
            <person name="Hahn M.W."/>
            <person name="Halligan D.L."/>
            <person name="Halpern A.L."/>
            <person name="Halter G.M."/>
            <person name="Han M.V."/>
            <person name="Heger A."/>
            <person name="Hillier L."/>
            <person name="Hinrichs A.S."/>
            <person name="Holmes I."/>
            <person name="Hoskins R.A."/>
            <person name="Hubisz M.J."/>
            <person name="Hultmark D."/>
            <person name="Huntley M.A."/>
            <person name="Jaffe D.B."/>
            <person name="Jagadeeshan S."/>
            <person name="Jeck W.R."/>
            <person name="Johnson J."/>
            <person name="Jones C.D."/>
            <person name="Jordan W.C."/>
            <person name="Karpen G.H."/>
            <person name="Kataoka E."/>
            <person name="Keightley P.D."/>
            <person name="Kheradpour P."/>
            <person name="Kirkness E.F."/>
            <person name="Koerich L.B."/>
            <person name="Kristiansen K."/>
            <person name="Kudrna D."/>
            <person name="Kulathinal R.J."/>
            <person name="Kumar S."/>
            <person name="Kwok R."/>
            <person name="Lander E."/>
            <person name="Langley C.H."/>
            <person name="Lapoint R."/>
            <person name="Lazzaro B.P."/>
            <person name="Lee S.J."/>
            <person name="Levesque L."/>
            <person name="Li R."/>
            <person name="Lin C.F."/>
            <person name="Lin M.F."/>
            <person name="Lindblad-Toh K."/>
            <person name="Llopart A."/>
            <person name="Long M."/>
            <person name="Low L."/>
            <person name="Lozovsky E."/>
            <person name="Lu J."/>
            <person name="Luo M."/>
            <person name="Machado C.A."/>
            <person name="Makalowski W."/>
            <person name="Marzo M."/>
            <person name="Matsuda M."/>
            <person name="Matzkin L."/>
            <person name="McAllister B."/>
            <person name="McBride C.S."/>
            <person name="McKernan B."/>
            <person name="McKernan K."/>
            <person name="Mendez-Lago M."/>
            <person name="Minx P."/>
            <person name="Mollenhauer M.U."/>
            <person name="Montooth K."/>
            <person name="Mount S.M."/>
            <person name="Mu X."/>
            <person name="Myers E."/>
            <person name="Negre B."/>
            <person name="Newfeld S."/>
            <person name="Nielsen R."/>
            <person name="Noor M.A."/>
            <person name="O'Grady P."/>
            <person name="Pachter L."/>
            <person name="Papaceit M."/>
            <person name="Parisi M.J."/>
            <person name="Parisi M."/>
            <person name="Parts L."/>
            <person name="Pedersen J.S."/>
            <person name="Pesole G."/>
            <person name="Phillippy A.M."/>
            <person name="Ponting C.P."/>
            <person name="Pop M."/>
            <person name="Porcelli D."/>
            <person name="Powell J.R."/>
            <person name="Prohaska S."/>
            <person name="Pruitt K."/>
            <person name="Puig M."/>
            <person name="Quesneville H."/>
            <person name="Ram K.R."/>
            <person name="Rand D."/>
            <person name="Rasmussen M.D."/>
            <person name="Reed L.K."/>
            <person name="Reenan R."/>
            <person name="Reily A."/>
            <person name="Remington K.A."/>
            <person name="Rieger T.T."/>
            <person name="Ritchie M.G."/>
            <person name="Robin C."/>
            <person name="Rogers Y.H."/>
            <person name="Rohde C."/>
            <person name="Rozas J."/>
            <person name="Rubenfield M.J."/>
            <person name="Ruiz A."/>
            <person name="Russo S."/>
            <person name="Salzberg S.L."/>
            <person name="Sanchez-Gracia A."/>
            <person name="Saranga D.J."/>
            <person name="Sato H."/>
            <person name="Schaeffer S.W."/>
            <person name="Schatz M.C."/>
            <person name="Schlenke T."/>
            <person name="Schwartz R."/>
            <person name="Segarra C."/>
            <person name="Singh R.S."/>
            <person name="Sirot L."/>
            <person name="Sirota M."/>
            <person name="Sisneros N.B."/>
            <person name="Smith C.D."/>
            <person name="Smith T.F."/>
            <person name="Spieth J."/>
            <person name="Stage D.E."/>
            <person name="Stark A."/>
            <person name="Stephan W."/>
            <person name="Strausberg R.L."/>
            <person name="Strempel S."/>
            <person name="Sturgill D."/>
            <person name="Sutton G."/>
            <person name="Sutton G.G."/>
            <person name="Tao W."/>
            <person name="Teichmann S."/>
            <person name="Tobari Y.N."/>
            <person name="Tomimura Y."/>
            <person name="Tsolas J.M."/>
            <person name="Valente V.L."/>
            <person name="Venter E."/>
            <person name="Venter J.C."/>
            <person name="Vicario S."/>
            <person name="Vieira F.G."/>
            <person name="Vilella A.J."/>
            <person name="Villasante A."/>
            <person name="Walenz B."/>
            <person name="Wang J."/>
            <person name="Wasserman M."/>
            <person name="Watts T."/>
            <person name="Wilson D."/>
            <person name="Wilson R.K."/>
            <person name="Wing R.A."/>
            <person name="Wolfner M.F."/>
            <person name="Wong A."/>
            <person name="Wong G.K."/>
            <person name="Wu C.I."/>
            <person name="Wu G."/>
            <person name="Yamamoto D."/>
            <person name="Yang H.P."/>
            <person name="Yang S.P."/>
            <person name="Yorke J.A."/>
            <person name="Yoshida K."/>
            <person name="Zdobnov E."/>
            <person name="Zhang P."/>
            <person name="Zhang Y."/>
            <person name="Zimin A.V."/>
            <person name="Baldwin J."/>
            <person name="Abdouelleil A."/>
            <person name="Abdulkadir J."/>
            <person name="Abebe A."/>
            <person name="Abera B."/>
            <person name="Abreu J."/>
            <person name="Acer S.C."/>
            <person name="Aftuck L."/>
            <person name="Alexander A."/>
            <person name="An P."/>
            <person name="Anderson E."/>
            <person name="Anderson S."/>
            <person name="Arachi H."/>
            <person name="Azer M."/>
            <person name="Bachantsang P."/>
            <person name="Barry A."/>
            <person name="Bayul T."/>
            <person name="Berlin A."/>
            <person name="Bessette D."/>
            <person name="Bloom T."/>
            <person name="Blye J."/>
            <person name="Boguslavskiy L."/>
            <person name="Bonnet C."/>
            <person name="Boukhgalter B."/>
            <person name="Bourzgui I."/>
            <person name="Brown A."/>
            <person name="Cahill P."/>
            <person name="Channer S."/>
            <person name="Cheshatsang Y."/>
            <person name="Chuda L."/>
            <person name="Citroen M."/>
            <person name="Collymore A."/>
            <person name="Cooke P."/>
            <person name="Costello M."/>
            <person name="D'Aco K."/>
            <person name="Daza R."/>
            <person name="De Haan G."/>
            <person name="DeGray S."/>
            <person name="DeMaso C."/>
            <person name="Dhargay N."/>
            <person name="Dooley K."/>
            <person name="Dooley E."/>
            <person name="Doricent M."/>
            <person name="Dorje P."/>
            <person name="Dorjee K."/>
            <person name="Dupes A."/>
            <person name="Elong R."/>
            <person name="Falk J."/>
            <person name="Farina A."/>
            <person name="Faro S."/>
            <person name="Ferguson D."/>
            <person name="Fisher S."/>
            <person name="Foley C.D."/>
            <person name="Franke A."/>
            <person name="Friedrich D."/>
            <person name="Gadbois L."/>
            <person name="Gearin G."/>
            <person name="Gearin C.R."/>
            <person name="Giannoukos G."/>
            <person name="Goode T."/>
            <person name="Graham J."/>
            <person name="Grandbois E."/>
            <person name="Grewal S."/>
            <person name="Gyaltsen K."/>
            <person name="Hafez N."/>
            <person name="Hagos B."/>
            <person name="Hall J."/>
            <person name="Henson C."/>
            <person name="Hollinger A."/>
            <person name="Honan T."/>
            <person name="Huard M.D."/>
            <person name="Hughes L."/>
            <person name="Hurhula B."/>
            <person name="Husby M.E."/>
            <person name="Kamat A."/>
            <person name="Kanga B."/>
            <person name="Kashin S."/>
            <person name="Khazanovich D."/>
            <person name="Kisner P."/>
            <person name="Lance K."/>
            <person name="Lara M."/>
            <person name="Lee W."/>
            <person name="Lennon N."/>
            <person name="Letendre F."/>
            <person name="LeVine R."/>
            <person name="Lipovsky A."/>
            <person name="Liu X."/>
            <person name="Liu J."/>
            <person name="Liu S."/>
            <person name="Lokyitsang T."/>
            <person name="Lokyitsang Y."/>
            <person name="Lubonja R."/>
            <person name="Lui A."/>
            <person name="MacDonald P."/>
            <person name="Magnisalis V."/>
            <person name="Maru K."/>
            <person name="Matthews C."/>
            <person name="McCusker W."/>
            <person name="McDonough S."/>
            <person name="Mehta T."/>
            <person name="Meldrim J."/>
            <person name="Meneus L."/>
            <person name="Mihai O."/>
            <person name="Mihalev A."/>
            <person name="Mihova T."/>
            <person name="Mittelman R."/>
            <person name="Mlenga V."/>
            <person name="Montmayeur A."/>
            <person name="Mulrain L."/>
            <person name="Navidi A."/>
            <person name="Naylor J."/>
            <person name="Negash T."/>
            <person name="Nguyen T."/>
            <person name="Nguyen N."/>
            <person name="Nicol R."/>
            <person name="Norbu C."/>
            <person name="Norbu N."/>
            <person name="Novod N."/>
            <person name="O'Neill B."/>
            <person name="Osman S."/>
            <person name="Markiewicz E."/>
            <person name="Oyono O.L."/>
            <person name="Patti C."/>
            <person name="Phunkhang P."/>
            <person name="Pierre F."/>
            <person name="Priest M."/>
            <person name="Raghuraman S."/>
            <person name="Rege F."/>
            <person name="Reyes R."/>
            <person name="Rise C."/>
            <person name="Rogov P."/>
            <person name="Ross K."/>
            <person name="Ryan E."/>
            <person name="Settipalli S."/>
            <person name="Shea T."/>
            <person name="Sherpa N."/>
            <person name="Shi L."/>
            <person name="Shih D."/>
            <person name="Sparrow T."/>
            <person name="Spaulding J."/>
            <person name="Stalker J."/>
            <person name="Stange-Thomann N."/>
            <person name="Stavropoulos S."/>
            <person name="Stone C."/>
            <person name="Strader C."/>
            <person name="Tesfaye S."/>
            <person name="Thomson T."/>
            <person name="Thoulutsang Y."/>
            <person name="Thoulutsang D."/>
            <person name="Topham K."/>
            <person name="Topping I."/>
            <person name="Tsamla T."/>
            <person name="Vassiliev H."/>
            <person name="Vo A."/>
            <person name="Wangchuk T."/>
            <person name="Wangdi T."/>
            <person name="Weiand M."/>
            <person name="Wilkinson J."/>
            <person name="Wilson A."/>
            <person name="Yadav S."/>
            <person name="Young G."/>
            <person name="Yu Q."/>
            <person name="Zembek L."/>
            <person name="Zhong D."/>
            <person name="Zimmer A."/>
            <person name="Zwirko Z."/>
            <person name="Jaffe D.B."/>
            <person name="Alvarez P."/>
            <person name="Brockman W."/>
            <person name="Butler J."/>
            <person name="Chin C."/>
            <person name="Gnerre S."/>
            <person name="Grabherr M."/>
            <person name="Kleber M."/>
            <person name="Mauceli E."/>
            <person name="MacCallum I."/>
        </authorList>
    </citation>
    <scope>NUCLEOTIDE SEQUENCE [LARGE SCALE GENOMIC DNA]</scope>
    <source>
        <strain evidence="2">Tucson 15287-2541.00</strain>
    </source>
</reference>
<name>B4IZ58_DROGR</name>
<dbReference type="InterPro" id="IPR004011">
    <property type="entry name" value="Gyr_motif"/>
</dbReference>
<dbReference type="PhylomeDB" id="B4IZ58"/>
<sequence>MAVLIAAAASAVGENFFANSSCINSVSNEYLPPVGEATQEIAIEAPAQESAVLADDGYRYKTVRRVIRRRRRDVNELSNEYLPPVGEATQEIAIEAPAQESAVLADDGYRYKTVRRVIRRRRRDVNELSNEYLPPVGEATQEIAIEAPAQESAVLADDGYRYKTVRRVIRRRRRDVNELSSEYLPPVEQAVIDVPAEQTVVADDGYRYKTVRRLKYRRH</sequence>
<dbReference type="EMBL" id="CH916366">
    <property type="protein sequence ID" value="EDV95580.1"/>
    <property type="molecule type" value="Genomic_DNA"/>
</dbReference>
<dbReference type="Proteomes" id="UP000001070">
    <property type="component" value="Unassembled WGS sequence"/>
</dbReference>
<accession>B4IZ58</accession>
<dbReference type="HOGENOM" id="CLU_087095_0_0_1"/>
<dbReference type="PANTHER" id="PTHR36135">
    <property type="entry name" value="FIBROUS SHEATH CABYR-BINDING PROTEIN"/>
    <property type="match status" value="1"/>
</dbReference>
<dbReference type="SMART" id="SM00713">
    <property type="entry name" value="GYR"/>
    <property type="match status" value="4"/>
</dbReference>
<dbReference type="OMA" id="XRRDVSE"/>
<proteinExistence type="predicted"/>
<gene>
    <name evidence="1" type="primary">Dgri\GH15700</name>
    <name evidence="1" type="ORF">Dgri_GH15700</name>
</gene>
<dbReference type="eggNOG" id="ENOG502QVCG">
    <property type="taxonomic scope" value="Eukaryota"/>
</dbReference>
<dbReference type="PANTHER" id="PTHR36135:SF1">
    <property type="entry name" value="FIBROUS SHEATH CABYR-BINDING PROTEIN"/>
    <property type="match status" value="1"/>
</dbReference>